<evidence type="ECO:0000313" key="2">
    <source>
        <dbReference type="Proteomes" id="UP000190888"/>
    </source>
</evidence>
<sequence length="348" mass="39041">MKILYSVQATGNGHISRAMELMPYLSQYGKVDVFLSGSNSHLQPDLPIAYRSKGLSLFYGNTGGLDYLRMWKECSLSRVWKEARQLPVEKYDLVLNDFESITSLACRLKKVPSIGFGHQASFRSNATPRADKKDLMGELVLKQYATATDYVGLHFRNYDNFIFSPVIKEDILQADAADDGHITVYLSHYSDEVVMAALSRVKDMRFEIFSKKVSAPQVHGNITLYPVSNEGFTKSLIRSHGVITGAGFETPAEALYLGKRLLVLPIRGQYEQLCNAAALKEFNVKVVDQITASFHYDVLQWLAAIPSKQLELSHSTYEIVQQAVNAGRKLQAGQKDILLQEEDLSLLY</sequence>
<reference evidence="1 2" key="1">
    <citation type="submission" date="2017-02" db="EMBL/GenBank/DDBJ databases">
        <authorList>
            <person name="Peterson S.W."/>
        </authorList>
    </citation>
    <scope>NUCLEOTIDE SEQUENCE [LARGE SCALE GENOMIC DNA]</scope>
    <source>
        <strain evidence="1 2">DSM 22335</strain>
    </source>
</reference>
<dbReference type="AlphaFoldDB" id="A0A1T4JPR2"/>
<evidence type="ECO:0008006" key="3">
    <source>
        <dbReference type="Google" id="ProtNLM"/>
    </source>
</evidence>
<protein>
    <recommendedName>
        <fullName evidence="3">Glycosyl transferase</fullName>
    </recommendedName>
</protein>
<dbReference type="OrthoDB" id="9793805at2"/>
<dbReference type="Proteomes" id="UP000190888">
    <property type="component" value="Unassembled WGS sequence"/>
</dbReference>
<evidence type="ECO:0000313" key="1">
    <source>
        <dbReference type="EMBL" id="SJZ32222.1"/>
    </source>
</evidence>
<proteinExistence type="predicted"/>
<dbReference type="SUPFAM" id="SSF53756">
    <property type="entry name" value="UDP-Glycosyltransferase/glycogen phosphorylase"/>
    <property type="match status" value="1"/>
</dbReference>
<keyword evidence="2" id="KW-1185">Reference proteome</keyword>
<gene>
    <name evidence="1" type="ORF">SAMN04488132_10155</name>
</gene>
<dbReference type="STRING" id="413434.SAMN04488132_10155"/>
<dbReference type="EMBL" id="FUWH01000001">
    <property type="protein sequence ID" value="SJZ32222.1"/>
    <property type="molecule type" value="Genomic_DNA"/>
</dbReference>
<name>A0A1T4JPR2_9BACT</name>
<dbReference type="Pfam" id="PF13528">
    <property type="entry name" value="Glyco_trans_1_3"/>
    <property type="match status" value="1"/>
</dbReference>
<dbReference type="RefSeq" id="WP_078829422.1">
    <property type="nucleotide sequence ID" value="NZ_FUWH01000001.1"/>
</dbReference>
<organism evidence="1 2">
    <name type="scientific">Sediminibacterium ginsengisoli</name>
    <dbReference type="NCBI Taxonomy" id="413434"/>
    <lineage>
        <taxon>Bacteria</taxon>
        <taxon>Pseudomonadati</taxon>
        <taxon>Bacteroidota</taxon>
        <taxon>Chitinophagia</taxon>
        <taxon>Chitinophagales</taxon>
        <taxon>Chitinophagaceae</taxon>
        <taxon>Sediminibacterium</taxon>
    </lineage>
</organism>
<accession>A0A1T4JPR2</accession>